<dbReference type="KEGG" id="ipc:IPA_03915"/>
<accession>A0A977PLC7</accession>
<proteinExistence type="predicted"/>
<gene>
    <name evidence="1" type="ORF">IPA_03915</name>
</gene>
<organism evidence="1 2">
    <name type="scientific">Ignicoccus pacificus DSM 13166</name>
    <dbReference type="NCBI Taxonomy" id="940294"/>
    <lineage>
        <taxon>Archaea</taxon>
        <taxon>Thermoproteota</taxon>
        <taxon>Thermoprotei</taxon>
        <taxon>Desulfurococcales</taxon>
        <taxon>Desulfurococcaceae</taxon>
        <taxon>Ignicoccus</taxon>
    </lineage>
</organism>
<evidence type="ECO:0000313" key="1">
    <source>
        <dbReference type="EMBL" id="UXD22364.1"/>
    </source>
</evidence>
<name>A0A977PLC7_9CREN</name>
<evidence type="ECO:0000313" key="2">
    <source>
        <dbReference type="Proteomes" id="UP001063698"/>
    </source>
</evidence>
<dbReference type="Proteomes" id="UP001063698">
    <property type="component" value="Chromosome"/>
</dbReference>
<dbReference type="AlphaFoldDB" id="A0A977PLC7"/>
<dbReference type="EMBL" id="CP006868">
    <property type="protein sequence ID" value="UXD22364.1"/>
    <property type="molecule type" value="Genomic_DNA"/>
</dbReference>
<sequence length="111" mass="12964">MYVNYKKQGCLTNKFVECPYYKQAIEEEKKKEEERIIAPDAHEVLEGEKDILEKTVNESVKEALKKYADPKRGIYPDTCYDCLYFSPTTGLCLYMRIKVKDPNNPPCKSKK</sequence>
<protein>
    <submittedName>
        <fullName evidence="1">Uncharacterized protein</fullName>
    </submittedName>
</protein>
<keyword evidence="2" id="KW-1185">Reference proteome</keyword>
<reference evidence="1" key="1">
    <citation type="submission" date="2013-11" db="EMBL/GenBank/DDBJ databases">
        <title>Comparative genomics of Ignicoccus.</title>
        <authorList>
            <person name="Podar M."/>
        </authorList>
    </citation>
    <scope>NUCLEOTIDE SEQUENCE</scope>
    <source>
        <strain evidence="1">DSM 13166</strain>
    </source>
</reference>